<dbReference type="EMBL" id="CAADFJ010000003">
    <property type="protein sequence ID" value="VFJ95694.1"/>
    <property type="molecule type" value="Genomic_DNA"/>
</dbReference>
<dbReference type="InterPro" id="IPR036116">
    <property type="entry name" value="FN3_sf"/>
</dbReference>
<dbReference type="InterPro" id="IPR003961">
    <property type="entry name" value="FN3_dom"/>
</dbReference>
<name>A0A450U6U3_9GAMM</name>
<dbReference type="EMBL" id="CAADFG010000003">
    <property type="protein sequence ID" value="VFJ87391.1"/>
    <property type="molecule type" value="Genomic_DNA"/>
</dbReference>
<feature type="coiled-coil region" evidence="1">
    <location>
        <begin position="48"/>
        <end position="76"/>
    </location>
</feature>
<evidence type="ECO:0000313" key="5">
    <source>
        <dbReference type="EMBL" id="VFJ95694.1"/>
    </source>
</evidence>
<organism evidence="3">
    <name type="scientific">Candidatus Kentrum eta</name>
    <dbReference type="NCBI Taxonomy" id="2126337"/>
    <lineage>
        <taxon>Bacteria</taxon>
        <taxon>Pseudomonadati</taxon>
        <taxon>Pseudomonadota</taxon>
        <taxon>Gammaproteobacteria</taxon>
        <taxon>Candidatus Kentrum</taxon>
    </lineage>
</organism>
<dbReference type="InterPro" id="IPR013783">
    <property type="entry name" value="Ig-like_fold"/>
</dbReference>
<dbReference type="AlphaFoldDB" id="A0A450U6U3"/>
<sequence length="203" mass="21877">MKFPTKENDILALAEKVVAGLGNNTDTYPAPPIAIEDFGATLTAYLAAKEAETAARAALEESVKAKNAVLESLTEETKKELRYAENTVDYDDAKLKQLGWGGRKSRTPPQVPGQVLSLRALRQGEGRITLAWKAPSEGGTVAAYRIQRLERLVSDADWVDVGTAMGLETALSNQARGKEFEFRVIAANKAGEGEPSNTVMAVL</sequence>
<dbReference type="CDD" id="cd00063">
    <property type="entry name" value="FN3"/>
    <property type="match status" value="1"/>
</dbReference>
<evidence type="ECO:0000259" key="2">
    <source>
        <dbReference type="PROSITE" id="PS50853"/>
    </source>
</evidence>
<protein>
    <submittedName>
        <fullName evidence="3">Fibronectin type III domain-containing protein</fullName>
    </submittedName>
</protein>
<evidence type="ECO:0000313" key="4">
    <source>
        <dbReference type="EMBL" id="VFJ88955.1"/>
    </source>
</evidence>
<keyword evidence="1" id="KW-0175">Coiled coil</keyword>
<feature type="domain" description="Fibronectin type-III" evidence="2">
    <location>
        <begin position="108"/>
        <end position="203"/>
    </location>
</feature>
<dbReference type="SUPFAM" id="SSF49265">
    <property type="entry name" value="Fibronectin type III"/>
    <property type="match status" value="1"/>
</dbReference>
<dbReference type="SMART" id="SM00060">
    <property type="entry name" value="FN3"/>
    <property type="match status" value="1"/>
</dbReference>
<reference evidence="3" key="1">
    <citation type="submission" date="2019-02" db="EMBL/GenBank/DDBJ databases">
        <authorList>
            <person name="Gruber-Vodicka R. H."/>
            <person name="Seah K. B. B."/>
        </authorList>
    </citation>
    <scope>NUCLEOTIDE SEQUENCE</scope>
    <source>
        <strain evidence="5">BECK_SA2B12</strain>
        <strain evidence="3">BECK_SA2B15</strain>
        <strain evidence="4">BECK_SA2B20</strain>
    </source>
</reference>
<dbReference type="PROSITE" id="PS50853">
    <property type="entry name" value="FN3"/>
    <property type="match status" value="1"/>
</dbReference>
<dbReference type="Gene3D" id="2.60.40.10">
    <property type="entry name" value="Immunoglobulins"/>
    <property type="match status" value="1"/>
</dbReference>
<proteinExistence type="predicted"/>
<dbReference type="Pfam" id="PF00041">
    <property type="entry name" value="fn3"/>
    <property type="match status" value="1"/>
</dbReference>
<dbReference type="EMBL" id="CAADFI010000003">
    <property type="protein sequence ID" value="VFJ88955.1"/>
    <property type="molecule type" value="Genomic_DNA"/>
</dbReference>
<evidence type="ECO:0000313" key="3">
    <source>
        <dbReference type="EMBL" id="VFJ87391.1"/>
    </source>
</evidence>
<accession>A0A450U6U3</accession>
<gene>
    <name evidence="3" type="ORF">BECKH772A_GA0070896_100035</name>
    <name evidence="4" type="ORF">BECKH772B_GA0070898_100035</name>
    <name evidence="5" type="ORF">BECKH772C_GA0070978_100035</name>
</gene>
<evidence type="ECO:0000256" key="1">
    <source>
        <dbReference type="SAM" id="Coils"/>
    </source>
</evidence>